<dbReference type="PANTHER" id="PTHR10091:SF0">
    <property type="entry name" value="GALACTOSE MUTAROTASE"/>
    <property type="match status" value="1"/>
</dbReference>
<comment type="catalytic activity">
    <reaction evidence="8">
        <text>alpha-D-glucose = beta-D-glucose</text>
        <dbReference type="Rhea" id="RHEA:10264"/>
        <dbReference type="ChEBI" id="CHEBI:15903"/>
        <dbReference type="ChEBI" id="CHEBI:17925"/>
        <dbReference type="EC" id="5.1.3.3"/>
    </reaction>
</comment>
<dbReference type="PIRSF" id="PIRSF005096">
    <property type="entry name" value="GALM"/>
    <property type="match status" value="1"/>
</dbReference>
<feature type="binding site" evidence="11">
    <location>
        <begin position="101"/>
        <end position="102"/>
    </location>
    <ligand>
        <name>beta-D-galactose</name>
        <dbReference type="ChEBI" id="CHEBI:27667"/>
    </ligand>
</feature>
<evidence type="ECO:0000256" key="3">
    <source>
        <dbReference type="ARBA" id="ARBA00006206"/>
    </source>
</evidence>
<evidence type="ECO:0000256" key="1">
    <source>
        <dbReference type="ARBA" id="ARBA00001913"/>
    </source>
</evidence>
<dbReference type="Proteomes" id="UP000254893">
    <property type="component" value="Unassembled WGS sequence"/>
</dbReference>
<name>A0A380C894_SPHSI</name>
<dbReference type="EMBL" id="UGYW01000002">
    <property type="protein sequence ID" value="SUJ14990.1"/>
    <property type="molecule type" value="Genomic_DNA"/>
</dbReference>
<evidence type="ECO:0000256" key="9">
    <source>
        <dbReference type="PIRSR" id="PIRSR005096-1"/>
    </source>
</evidence>
<evidence type="ECO:0000256" key="11">
    <source>
        <dbReference type="PIRSR" id="PIRSR005096-3"/>
    </source>
</evidence>
<comment type="similarity">
    <text evidence="3 8">Belongs to the aldose epimerase family.</text>
</comment>
<dbReference type="InterPro" id="IPR047215">
    <property type="entry name" value="Galactose_mutarotase-like"/>
</dbReference>
<dbReference type="InterPro" id="IPR015443">
    <property type="entry name" value="Aldose_1-epimerase"/>
</dbReference>
<accession>A0A380C894</accession>
<keyword evidence="6 8" id="KW-0413">Isomerase</keyword>
<feature type="active site" description="Proton acceptor" evidence="9">
    <location>
        <position position="330"/>
    </location>
</feature>
<dbReference type="GO" id="GO:0030246">
    <property type="term" value="F:carbohydrate binding"/>
    <property type="evidence" value="ECO:0007669"/>
    <property type="project" value="InterPro"/>
</dbReference>
<dbReference type="Pfam" id="PF01263">
    <property type="entry name" value="Aldose_epim"/>
    <property type="match status" value="1"/>
</dbReference>
<feature type="binding site" evidence="10">
    <location>
        <position position="268"/>
    </location>
    <ligand>
        <name>beta-D-galactose</name>
        <dbReference type="ChEBI" id="CHEBI:27667"/>
    </ligand>
</feature>
<dbReference type="EC" id="5.1.3.3" evidence="8"/>
<dbReference type="CDD" id="cd09019">
    <property type="entry name" value="galactose_mutarotase_like"/>
    <property type="match status" value="1"/>
</dbReference>
<evidence type="ECO:0000256" key="2">
    <source>
        <dbReference type="ARBA" id="ARBA00005028"/>
    </source>
</evidence>
<dbReference type="RefSeq" id="WP_115170291.1">
    <property type="nucleotide sequence ID" value="NZ_UGYW01000002.1"/>
</dbReference>
<dbReference type="PROSITE" id="PS51257">
    <property type="entry name" value="PROKAR_LIPOPROTEIN"/>
    <property type="match status" value="1"/>
</dbReference>
<evidence type="ECO:0000256" key="10">
    <source>
        <dbReference type="PIRSR" id="PIRSR005096-2"/>
    </source>
</evidence>
<dbReference type="UniPathway" id="UPA00242"/>
<evidence type="ECO:0000256" key="8">
    <source>
        <dbReference type="PIRNR" id="PIRNR005096"/>
    </source>
</evidence>
<evidence type="ECO:0000313" key="13">
    <source>
        <dbReference type="Proteomes" id="UP000254893"/>
    </source>
</evidence>
<evidence type="ECO:0000313" key="12">
    <source>
        <dbReference type="EMBL" id="SUJ14990.1"/>
    </source>
</evidence>
<dbReference type="NCBIfam" id="NF008277">
    <property type="entry name" value="PRK11055.1"/>
    <property type="match status" value="1"/>
</dbReference>
<evidence type="ECO:0000256" key="6">
    <source>
        <dbReference type="ARBA" id="ARBA00023235"/>
    </source>
</evidence>
<organism evidence="12 13">
    <name type="scientific">Sphingobacterium spiritivorum</name>
    <name type="common">Flavobacterium spiritivorum</name>
    <dbReference type="NCBI Taxonomy" id="258"/>
    <lineage>
        <taxon>Bacteria</taxon>
        <taxon>Pseudomonadati</taxon>
        <taxon>Bacteroidota</taxon>
        <taxon>Sphingobacteriia</taxon>
        <taxon>Sphingobacteriales</taxon>
        <taxon>Sphingobacteriaceae</taxon>
        <taxon>Sphingobacterium</taxon>
    </lineage>
</organism>
<evidence type="ECO:0000256" key="7">
    <source>
        <dbReference type="ARBA" id="ARBA00023277"/>
    </source>
</evidence>
<gene>
    <name evidence="12" type="primary">mro_2</name>
    <name evidence="12" type="ORF">NCTC11388_02420</name>
</gene>
<comment type="cofactor">
    <cofactor evidence="1">
        <name>Ca(2+)</name>
        <dbReference type="ChEBI" id="CHEBI:29108"/>
    </cofactor>
</comment>
<evidence type="ECO:0000256" key="5">
    <source>
        <dbReference type="ARBA" id="ARBA00022837"/>
    </source>
</evidence>
<keyword evidence="7 8" id="KW-0119">Carbohydrate metabolism</keyword>
<dbReference type="PANTHER" id="PTHR10091">
    <property type="entry name" value="ALDOSE-1-EPIMERASE"/>
    <property type="match status" value="1"/>
</dbReference>
<keyword evidence="5" id="KW-0106">Calcium</keyword>
<proteinExistence type="inferred from homology"/>
<comment type="pathway">
    <text evidence="2 8">Carbohydrate metabolism; hexose metabolism.</text>
</comment>
<reference evidence="12 13" key="1">
    <citation type="submission" date="2018-06" db="EMBL/GenBank/DDBJ databases">
        <authorList>
            <consortium name="Pathogen Informatics"/>
            <person name="Doyle S."/>
        </authorList>
    </citation>
    <scope>NUCLEOTIDE SEQUENCE [LARGE SCALE GENOMIC DNA]</scope>
    <source>
        <strain evidence="12 13">NCTC11388</strain>
    </source>
</reference>
<dbReference type="SUPFAM" id="SSF74650">
    <property type="entry name" value="Galactose mutarotase-like"/>
    <property type="match status" value="1"/>
</dbReference>
<comment type="subunit">
    <text evidence="4">Monomer.</text>
</comment>
<dbReference type="InterPro" id="IPR008183">
    <property type="entry name" value="Aldose_1/G6P_1-epimerase"/>
</dbReference>
<dbReference type="InterPro" id="IPR011013">
    <property type="entry name" value="Gal_mutarotase_sf_dom"/>
</dbReference>
<dbReference type="AlphaFoldDB" id="A0A380C894"/>
<evidence type="ECO:0000256" key="4">
    <source>
        <dbReference type="ARBA" id="ARBA00011245"/>
    </source>
</evidence>
<protein>
    <recommendedName>
        <fullName evidence="8">Aldose 1-epimerase</fullName>
        <ecNumber evidence="8">5.1.3.3</ecNumber>
    </recommendedName>
</protein>
<dbReference type="GO" id="GO:0004034">
    <property type="term" value="F:aldose 1-epimerase activity"/>
    <property type="evidence" value="ECO:0007669"/>
    <property type="project" value="UniProtKB-EC"/>
</dbReference>
<sequence length="366" mass="40610">MKITLTLFVLTIGTLLSCQSTTDKRTKEQVNVQDSSYQVFTLTNNKGMRAKFCENGARIMSLLVPDKDGNPVDVVIGFEDPADYDTATEPYFGATVGRYGNRINRGKFSLEGQDYQLTINNGLNTLHGGKTGFQYKKWNLEKVGDSTLICTLVSPDLDNGFPGNLTVKVIYTLTSHNELTMEYEATTDKTTVVNLTNHAFFNLNGSGSILNHVLQIDADQYTPVDSSLIPTGELSNVGGTAFDFRKEKKIGADINDKNEQLSFGKGYDHNFVLSKKAEGPVATVKSIDSGIQMQIYTSEPGLQFYSGNFMQEKNKLRNGKDIYRSAFCLETQHFPDSPNHANFPSTVLRPDEVYHTKSIYAFSTAK</sequence>
<feature type="active site" description="Proton donor" evidence="9">
    <location>
        <position position="198"/>
    </location>
</feature>
<dbReference type="Gene3D" id="2.70.98.10">
    <property type="match status" value="1"/>
</dbReference>
<dbReference type="InterPro" id="IPR014718">
    <property type="entry name" value="GH-type_carb-bd"/>
</dbReference>
<dbReference type="GO" id="GO:0006006">
    <property type="term" value="P:glucose metabolic process"/>
    <property type="evidence" value="ECO:0007669"/>
    <property type="project" value="TreeGrafter"/>
</dbReference>
<dbReference type="GO" id="GO:0033499">
    <property type="term" value="P:galactose catabolic process via UDP-galactose, Leloir pathway"/>
    <property type="evidence" value="ECO:0007669"/>
    <property type="project" value="TreeGrafter"/>
</dbReference>